<dbReference type="Proteomes" id="UP000256345">
    <property type="component" value="Unassembled WGS sequence"/>
</dbReference>
<organism evidence="1 3">
    <name type="scientific">Archangium gephyra</name>
    <dbReference type="NCBI Taxonomy" id="48"/>
    <lineage>
        <taxon>Bacteria</taxon>
        <taxon>Pseudomonadati</taxon>
        <taxon>Myxococcota</taxon>
        <taxon>Myxococcia</taxon>
        <taxon>Myxococcales</taxon>
        <taxon>Cystobacterineae</taxon>
        <taxon>Archangiaceae</taxon>
        <taxon>Archangium</taxon>
    </lineage>
</organism>
<dbReference type="Proteomes" id="UP000035579">
    <property type="component" value="Chromosome"/>
</dbReference>
<evidence type="ECO:0000313" key="2">
    <source>
        <dbReference type="EMBL" id="REG20427.1"/>
    </source>
</evidence>
<name>A0AAC8PZV3_9BACT</name>
<dbReference type="AlphaFoldDB" id="A0AAC8PZV3"/>
<evidence type="ECO:0000313" key="4">
    <source>
        <dbReference type="Proteomes" id="UP000256345"/>
    </source>
</evidence>
<evidence type="ECO:0000313" key="1">
    <source>
        <dbReference type="EMBL" id="AKI98474.1"/>
    </source>
</evidence>
<protein>
    <submittedName>
        <fullName evidence="1">Uncharacterized protein</fullName>
    </submittedName>
</protein>
<sequence>MRPIDICTAVLVTTGNRALREPAKTRWDAVEELLGLRLRPHSPFDSRVTFVDVGGEHVSFEEWLENRPAPSARLWLAPFPQEPSDSSLQGLPEEVREAIDSGGLGFLVYSDGQRVERFVPRELQPRTYELSGPQLHAFILGRRDPSALFELLASQLGVAPEALEGHLATLSPDDLQDVIPLFMSAGSNQEYASSGDEGPDSTDSITWNAFFSPSPASSSLSFEFLYAGPGSESDLEHDLDAARAELAATLEAVREFAHAHSLRSWEKHFRRALLRLSLEPQPLEDLVELLLLNALPTPAIQLALCAAASDVFGGMGSWNDMSFEDQDGERYLALSDRLFSSTRTALRTSLNRSAL</sequence>
<gene>
    <name evidence="1" type="ORF">AA314_00101</name>
    <name evidence="2" type="ORF">ATI61_122127</name>
</gene>
<keyword evidence="4" id="KW-1185">Reference proteome</keyword>
<accession>A0AAC8PZV3</accession>
<dbReference type="KEGG" id="age:AA314_00101"/>
<reference evidence="1 3" key="1">
    <citation type="submission" date="2015-05" db="EMBL/GenBank/DDBJ databases">
        <title>Genome assembly of Archangium gephyra DSM 2261.</title>
        <authorList>
            <person name="Sharma G."/>
            <person name="Subramanian S."/>
        </authorList>
    </citation>
    <scope>NUCLEOTIDE SEQUENCE [LARGE SCALE GENOMIC DNA]</scope>
    <source>
        <strain evidence="1 3">DSM 2261</strain>
    </source>
</reference>
<evidence type="ECO:0000313" key="3">
    <source>
        <dbReference type="Proteomes" id="UP000035579"/>
    </source>
</evidence>
<dbReference type="RefSeq" id="WP_053065953.1">
    <property type="nucleotide sequence ID" value="NZ_CP011509.1"/>
</dbReference>
<dbReference type="EMBL" id="CP011509">
    <property type="protein sequence ID" value="AKI98474.1"/>
    <property type="molecule type" value="Genomic_DNA"/>
</dbReference>
<proteinExistence type="predicted"/>
<reference evidence="2 4" key="2">
    <citation type="submission" date="2018-08" db="EMBL/GenBank/DDBJ databases">
        <title>Genomic Encyclopedia of Archaeal and Bacterial Type Strains, Phase II (KMG-II): from individual species to whole genera.</title>
        <authorList>
            <person name="Goeker M."/>
        </authorList>
    </citation>
    <scope>NUCLEOTIDE SEQUENCE [LARGE SCALE GENOMIC DNA]</scope>
    <source>
        <strain evidence="2 4">DSM 2261</strain>
    </source>
</reference>
<dbReference type="EMBL" id="QUMU01000022">
    <property type="protein sequence ID" value="REG20427.1"/>
    <property type="molecule type" value="Genomic_DNA"/>
</dbReference>